<reference evidence="2" key="1">
    <citation type="submission" date="2019-12" db="EMBL/GenBank/DDBJ databases">
        <title>Genome sequencing and annotation of Brassica cretica.</title>
        <authorList>
            <person name="Studholme D.J."/>
            <person name="Sarris P."/>
        </authorList>
    </citation>
    <scope>NUCLEOTIDE SEQUENCE</scope>
    <source>
        <strain evidence="2">PFS-109/04</strain>
        <tissue evidence="2">Leaf</tissue>
    </source>
</reference>
<name>A0A8S9R2W5_BRACR</name>
<evidence type="ECO:0000256" key="1">
    <source>
        <dbReference type="SAM" id="MobiDB-lite"/>
    </source>
</evidence>
<evidence type="ECO:0000313" key="3">
    <source>
        <dbReference type="Proteomes" id="UP000712600"/>
    </source>
</evidence>
<protein>
    <submittedName>
        <fullName evidence="2">Uncharacterized protein</fullName>
    </submittedName>
</protein>
<dbReference type="AlphaFoldDB" id="A0A8S9R2W5"/>
<comment type="caution">
    <text evidence="2">The sequence shown here is derived from an EMBL/GenBank/DDBJ whole genome shotgun (WGS) entry which is preliminary data.</text>
</comment>
<feature type="compositionally biased region" description="Basic and acidic residues" evidence="1">
    <location>
        <begin position="1"/>
        <end position="16"/>
    </location>
</feature>
<dbReference type="Proteomes" id="UP000712600">
    <property type="component" value="Unassembled WGS sequence"/>
</dbReference>
<accession>A0A8S9R2W5</accession>
<feature type="region of interest" description="Disordered" evidence="1">
    <location>
        <begin position="1"/>
        <end position="39"/>
    </location>
</feature>
<evidence type="ECO:0000313" key="2">
    <source>
        <dbReference type="EMBL" id="KAF3557948.1"/>
    </source>
</evidence>
<dbReference type="EMBL" id="QGKX02000996">
    <property type="protein sequence ID" value="KAF3557948.1"/>
    <property type="molecule type" value="Genomic_DNA"/>
</dbReference>
<organism evidence="2 3">
    <name type="scientific">Brassica cretica</name>
    <name type="common">Mustard</name>
    <dbReference type="NCBI Taxonomy" id="69181"/>
    <lineage>
        <taxon>Eukaryota</taxon>
        <taxon>Viridiplantae</taxon>
        <taxon>Streptophyta</taxon>
        <taxon>Embryophyta</taxon>
        <taxon>Tracheophyta</taxon>
        <taxon>Spermatophyta</taxon>
        <taxon>Magnoliopsida</taxon>
        <taxon>eudicotyledons</taxon>
        <taxon>Gunneridae</taxon>
        <taxon>Pentapetalae</taxon>
        <taxon>rosids</taxon>
        <taxon>malvids</taxon>
        <taxon>Brassicales</taxon>
        <taxon>Brassicaceae</taxon>
        <taxon>Brassiceae</taxon>
        <taxon>Brassica</taxon>
    </lineage>
</organism>
<gene>
    <name evidence="2" type="ORF">F2Q69_00012364</name>
</gene>
<proteinExistence type="predicted"/>
<sequence length="191" mass="20599">MLFEGAEHRSRLRERPTTPAPDETKTAQPLAPGPFQSSEGVLTGSGGCSEGLGLGMSALSRATSIFGIFNRIFATLEDAVDSIGVVDRYSGTSVDRSWLVYVDRCSVPPEHLFYDLLHYVDDPPGHAGLHCCPEQVSKAQPLLAVQYRSISEMECRSMSGEGYRSMECLCCRSIGMSENLSTGLVSGSTVV</sequence>